<proteinExistence type="inferred from homology"/>
<dbReference type="PANTHER" id="PTHR12960:SF0">
    <property type="entry name" value="MRNA EXPORT FACTOR GLE1"/>
    <property type="match status" value="1"/>
</dbReference>
<keyword evidence="13" id="KW-1185">Reference proteome</keyword>
<evidence type="ECO:0000256" key="2">
    <source>
        <dbReference type="ARBA" id="ARBA00011056"/>
    </source>
</evidence>
<dbReference type="Proteomes" id="UP001182556">
    <property type="component" value="Unassembled WGS sequence"/>
</dbReference>
<feature type="compositionally biased region" description="Basic and acidic residues" evidence="11">
    <location>
        <begin position="56"/>
        <end position="68"/>
    </location>
</feature>
<evidence type="ECO:0000256" key="1">
    <source>
        <dbReference type="ARBA" id="ARBA00004567"/>
    </source>
</evidence>
<dbReference type="PANTHER" id="PTHR12960">
    <property type="entry name" value="GLE-1-RELATED"/>
    <property type="match status" value="1"/>
</dbReference>
<keyword evidence="7" id="KW-0906">Nuclear pore complex</keyword>
<evidence type="ECO:0000256" key="6">
    <source>
        <dbReference type="ARBA" id="ARBA00023010"/>
    </source>
</evidence>
<feature type="compositionally biased region" description="Basic and acidic residues" evidence="11">
    <location>
        <begin position="75"/>
        <end position="88"/>
    </location>
</feature>
<comment type="subcellular location">
    <subcellularLocation>
        <location evidence="1">Nucleus</location>
        <location evidence="1">Nuclear pore complex</location>
    </subcellularLocation>
</comment>
<comment type="similarity">
    <text evidence="2">Belongs to the GLE1 family.</text>
</comment>
<evidence type="ECO:0000256" key="8">
    <source>
        <dbReference type="ARBA" id="ARBA00023242"/>
    </source>
</evidence>
<keyword evidence="3" id="KW-0813">Transport</keyword>
<evidence type="ECO:0000256" key="4">
    <source>
        <dbReference type="ARBA" id="ARBA00022816"/>
    </source>
</evidence>
<dbReference type="GO" id="GO:0031369">
    <property type="term" value="F:translation initiation factor binding"/>
    <property type="evidence" value="ECO:0007669"/>
    <property type="project" value="TreeGrafter"/>
</dbReference>
<evidence type="ECO:0000313" key="12">
    <source>
        <dbReference type="EMBL" id="KAK1921709.1"/>
    </source>
</evidence>
<sequence length="631" mass="72201">MRFGLPQDSSDEEDYSSEASYVYTSDDDSDVSIISTSKSRGQPHALRPQLDEYSSDEDKHLDSEHELELVGGLSSDKKQNSHTRYREPQKKKKSWKKVLNRAESSSAPWKRIQATMANSLAQSLLPREESGAYEGWLKSSEQQAMREGHRIAHQRVNEINALSQHARNSIRQREQLRLDREEEDMRRLLQAMAIKQSREDEEVARQFAEREKKLWADIDAAIKEVERQEAQLRQAAQETTRRLQAEEAERAAKAEQEARQRKADEDKRAKAKADEDERRKEEDERQRAQRVRDDQEKASAEQRKVEEARKADEKNKMANEWGDWVEKQRWMKREVIEPMKQDRATLMPMKKIMRLIGRSVGQVVNTKEGILRVASDMHTALCQHLPAAPLLSNPLPLESASRPYLYLLSHMSKAILKQAESEVSAKPDAAYPLARVVVLLLLQGHTAFGEILFARFVKKCPWVVPFYPSRAPGQPRDEYEKSTGRGSDESAADYIGRMNGILTLYLAIVQTPLDSLFSAMNVTPTPEQLVNVITPPMRFTASWSWIAHALRDPLPTLAPTATLITTWIEITGAEMIRVYGRGQVMKIFQAIKEEGVDQGKIKGDSESARNQLRMMLEQVDRLSHPAAREWN</sequence>
<dbReference type="AlphaFoldDB" id="A0AAD9CTH9"/>
<comment type="caution">
    <text evidence="12">The sequence shown here is derived from an EMBL/GenBank/DDBJ whole genome shotgun (WGS) entry which is preliminary data.</text>
</comment>
<dbReference type="GO" id="GO:0016973">
    <property type="term" value="P:poly(A)+ mRNA export from nucleus"/>
    <property type="evidence" value="ECO:0007669"/>
    <property type="project" value="InterPro"/>
</dbReference>
<dbReference type="InterPro" id="IPR012476">
    <property type="entry name" value="GLE1"/>
</dbReference>
<dbReference type="GO" id="GO:0044614">
    <property type="term" value="C:nuclear pore cytoplasmic filaments"/>
    <property type="evidence" value="ECO:0007669"/>
    <property type="project" value="TreeGrafter"/>
</dbReference>
<dbReference type="GO" id="GO:0000822">
    <property type="term" value="F:inositol hexakisphosphate binding"/>
    <property type="evidence" value="ECO:0007669"/>
    <property type="project" value="TreeGrafter"/>
</dbReference>
<organism evidence="12 13">
    <name type="scientific">Papiliotrema laurentii</name>
    <name type="common">Cryptococcus laurentii</name>
    <dbReference type="NCBI Taxonomy" id="5418"/>
    <lineage>
        <taxon>Eukaryota</taxon>
        <taxon>Fungi</taxon>
        <taxon>Dikarya</taxon>
        <taxon>Basidiomycota</taxon>
        <taxon>Agaricomycotina</taxon>
        <taxon>Tremellomycetes</taxon>
        <taxon>Tremellales</taxon>
        <taxon>Rhynchogastremaceae</taxon>
        <taxon>Papiliotrema</taxon>
    </lineage>
</organism>
<evidence type="ECO:0000313" key="13">
    <source>
        <dbReference type="Proteomes" id="UP001182556"/>
    </source>
</evidence>
<dbReference type="InterPro" id="IPR038506">
    <property type="entry name" value="GLE1-like_sf"/>
</dbReference>
<evidence type="ECO:0000256" key="5">
    <source>
        <dbReference type="ARBA" id="ARBA00022927"/>
    </source>
</evidence>
<evidence type="ECO:0000256" key="10">
    <source>
        <dbReference type="ARBA" id="ARBA00029983"/>
    </source>
</evidence>
<keyword evidence="5" id="KW-0653">Protein transport</keyword>
<dbReference type="GO" id="GO:0015031">
    <property type="term" value="P:protein transport"/>
    <property type="evidence" value="ECO:0007669"/>
    <property type="project" value="UniProtKB-KW"/>
</dbReference>
<reference evidence="12" key="1">
    <citation type="submission" date="2023-02" db="EMBL/GenBank/DDBJ databases">
        <title>Identification and recombinant expression of a fungal hydrolase from Papiliotrema laurentii that hydrolyzes apple cutin and clears colloidal polyester polyurethane.</title>
        <authorList>
            <consortium name="DOE Joint Genome Institute"/>
            <person name="Roman V.A."/>
            <person name="Bojanowski C."/>
            <person name="Crable B.R."/>
            <person name="Wagner D.N."/>
            <person name="Hung C.S."/>
            <person name="Nadeau L.J."/>
            <person name="Schratz L."/>
            <person name="Haridas S."/>
            <person name="Pangilinan J."/>
            <person name="Lipzen A."/>
            <person name="Na H."/>
            <person name="Yan M."/>
            <person name="Ng V."/>
            <person name="Grigoriev I.V."/>
            <person name="Spatafora J.W."/>
            <person name="Barlow D."/>
            <person name="Biffinger J."/>
            <person name="Kelley-Loughnane N."/>
            <person name="Varaljay V.A."/>
            <person name="Crookes-Goodson W.J."/>
        </authorList>
    </citation>
    <scope>NUCLEOTIDE SEQUENCE</scope>
    <source>
        <strain evidence="12">5307AH</strain>
    </source>
</reference>
<evidence type="ECO:0000256" key="11">
    <source>
        <dbReference type="SAM" id="MobiDB-lite"/>
    </source>
</evidence>
<feature type="region of interest" description="Disordered" evidence="11">
    <location>
        <begin position="236"/>
        <end position="314"/>
    </location>
</feature>
<dbReference type="GO" id="GO:0005737">
    <property type="term" value="C:cytoplasm"/>
    <property type="evidence" value="ECO:0007669"/>
    <property type="project" value="TreeGrafter"/>
</dbReference>
<dbReference type="EMBL" id="JAODAN010000010">
    <property type="protein sequence ID" value="KAK1921709.1"/>
    <property type="molecule type" value="Genomic_DNA"/>
</dbReference>
<dbReference type="GO" id="GO:0005543">
    <property type="term" value="F:phospholipid binding"/>
    <property type="evidence" value="ECO:0007669"/>
    <property type="project" value="TreeGrafter"/>
</dbReference>
<name>A0AAD9CTH9_PAPLA</name>
<dbReference type="Pfam" id="PF07817">
    <property type="entry name" value="GLE1"/>
    <property type="match status" value="1"/>
</dbReference>
<accession>A0AAD9CTH9</accession>
<evidence type="ECO:0000256" key="7">
    <source>
        <dbReference type="ARBA" id="ARBA00023132"/>
    </source>
</evidence>
<keyword evidence="4" id="KW-0509">mRNA transport</keyword>
<feature type="region of interest" description="Disordered" evidence="11">
    <location>
        <begin position="1"/>
        <end position="97"/>
    </location>
</feature>
<protein>
    <recommendedName>
        <fullName evidence="9">mRNA export factor GLE1</fullName>
    </recommendedName>
    <alternativeName>
        <fullName evidence="10">Nucleoporin GLE1</fullName>
    </alternativeName>
</protein>
<evidence type="ECO:0000256" key="3">
    <source>
        <dbReference type="ARBA" id="ARBA00022448"/>
    </source>
</evidence>
<gene>
    <name evidence="12" type="ORF">DB88DRAFT_498956</name>
</gene>
<feature type="compositionally biased region" description="Basic and acidic residues" evidence="11">
    <location>
        <begin position="239"/>
        <end position="314"/>
    </location>
</feature>
<evidence type="ECO:0000256" key="9">
    <source>
        <dbReference type="ARBA" id="ARBA00026227"/>
    </source>
</evidence>
<dbReference type="Gene3D" id="1.25.40.510">
    <property type="entry name" value="GLE1-like"/>
    <property type="match status" value="1"/>
</dbReference>
<keyword evidence="8" id="KW-0539">Nucleus</keyword>
<keyword evidence="6" id="KW-0811">Translocation</keyword>